<keyword evidence="5" id="KW-0812">Transmembrane</keyword>
<comment type="subcellular location">
    <subcellularLocation>
        <location evidence="1">Cell outer membrane</location>
        <topology evidence="1">Multi-pass membrane protein</topology>
    </subcellularLocation>
</comment>
<sequence>MKKSILVAAMALATFGANAAPTTAVDLSAPQLYGKVGVSVDHVNETTVMDYLSNTEVGVHGTAGVPHNIKASYDVKGEFNAKDQFELSKLDIGLDYDMFSAHFGKIDSRYSKVTTDFDVFDNVFSGTTFDRDYVPVTGLAVSANPITDLEVGIQVSGQESSVELGHNIALYSNYSINNLDLSAGYEFEAKDIDNGRATDAHGFSLAAGYTLGDISASTYFISHKVDGVKADNTFGIQSAYQLTDTVALKAGYEHAKTGVTKAKTNTYRVAAQYDLTDALEFNAGYGNVKTTGHSSDDLLTVGAVYKF</sequence>
<dbReference type="GO" id="GO:0006811">
    <property type="term" value="P:monoatomic ion transport"/>
    <property type="evidence" value="ECO:0007669"/>
    <property type="project" value="UniProtKB-KW"/>
</dbReference>
<evidence type="ECO:0000256" key="7">
    <source>
        <dbReference type="ARBA" id="ARBA00023065"/>
    </source>
</evidence>
<evidence type="ECO:0000256" key="10">
    <source>
        <dbReference type="ARBA" id="ARBA00023237"/>
    </source>
</evidence>
<evidence type="ECO:0000256" key="6">
    <source>
        <dbReference type="ARBA" id="ARBA00022729"/>
    </source>
</evidence>
<protein>
    <recommendedName>
        <fullName evidence="12">Porin domain-containing protein</fullName>
    </recommendedName>
</protein>
<evidence type="ECO:0000256" key="9">
    <source>
        <dbReference type="ARBA" id="ARBA00023136"/>
    </source>
</evidence>
<gene>
    <name evidence="13" type="ORF">C9J27_02535</name>
</gene>
<dbReference type="GO" id="GO:0015288">
    <property type="term" value="F:porin activity"/>
    <property type="evidence" value="ECO:0007669"/>
    <property type="project" value="UniProtKB-KW"/>
</dbReference>
<dbReference type="InterPro" id="IPR033900">
    <property type="entry name" value="Gram_neg_porin_domain"/>
</dbReference>
<comment type="subunit">
    <text evidence="2">Homotrimer.</text>
</comment>
<keyword evidence="10" id="KW-0998">Cell outer membrane</keyword>
<feature type="domain" description="Porin" evidence="12">
    <location>
        <begin position="8"/>
        <end position="306"/>
    </location>
</feature>
<dbReference type="Gene3D" id="2.40.160.10">
    <property type="entry name" value="Porin"/>
    <property type="match status" value="1"/>
</dbReference>
<keyword evidence="6 11" id="KW-0732">Signal</keyword>
<keyword evidence="8" id="KW-0626">Porin</keyword>
<dbReference type="SUPFAM" id="SSF56935">
    <property type="entry name" value="Porins"/>
    <property type="match status" value="1"/>
</dbReference>
<feature type="chain" id="PRO_5015414517" description="Porin domain-containing protein" evidence="11">
    <location>
        <begin position="20"/>
        <end position="307"/>
    </location>
</feature>
<keyword evidence="3" id="KW-0813">Transport</keyword>
<evidence type="ECO:0000256" key="11">
    <source>
        <dbReference type="SAM" id="SignalP"/>
    </source>
</evidence>
<proteinExistence type="predicted"/>
<dbReference type="Pfam" id="PF13609">
    <property type="entry name" value="Porin_4"/>
    <property type="match status" value="1"/>
</dbReference>
<dbReference type="EMBL" id="PYNF01000002">
    <property type="protein sequence ID" value="PSV00924.1"/>
    <property type="molecule type" value="Genomic_DNA"/>
</dbReference>
<keyword evidence="7" id="KW-0406">Ion transport</keyword>
<dbReference type="RefSeq" id="WP_107288651.1">
    <property type="nucleotide sequence ID" value="NZ_PYNF01000002.1"/>
</dbReference>
<evidence type="ECO:0000256" key="8">
    <source>
        <dbReference type="ARBA" id="ARBA00023114"/>
    </source>
</evidence>
<organism evidence="13 14">
    <name type="scientific">Photobacterium kishitanii</name>
    <dbReference type="NCBI Taxonomy" id="318456"/>
    <lineage>
        <taxon>Bacteria</taxon>
        <taxon>Pseudomonadati</taxon>
        <taxon>Pseudomonadota</taxon>
        <taxon>Gammaproteobacteria</taxon>
        <taxon>Vibrionales</taxon>
        <taxon>Vibrionaceae</taxon>
        <taxon>Photobacterium</taxon>
    </lineage>
</organism>
<evidence type="ECO:0000256" key="5">
    <source>
        <dbReference type="ARBA" id="ARBA00022692"/>
    </source>
</evidence>
<name>A0A2T3KMB5_9GAMM</name>
<evidence type="ECO:0000256" key="1">
    <source>
        <dbReference type="ARBA" id="ARBA00004571"/>
    </source>
</evidence>
<dbReference type="InterPro" id="IPR050298">
    <property type="entry name" value="Gram-neg_bact_OMP"/>
</dbReference>
<dbReference type="GO" id="GO:0009279">
    <property type="term" value="C:cell outer membrane"/>
    <property type="evidence" value="ECO:0007669"/>
    <property type="project" value="UniProtKB-SubCell"/>
</dbReference>
<evidence type="ECO:0000313" key="13">
    <source>
        <dbReference type="EMBL" id="PSV00924.1"/>
    </source>
</evidence>
<dbReference type="AlphaFoldDB" id="A0A2T3KMB5"/>
<evidence type="ECO:0000313" key="14">
    <source>
        <dbReference type="Proteomes" id="UP000241426"/>
    </source>
</evidence>
<dbReference type="GO" id="GO:0046930">
    <property type="term" value="C:pore complex"/>
    <property type="evidence" value="ECO:0007669"/>
    <property type="project" value="UniProtKB-KW"/>
</dbReference>
<evidence type="ECO:0000256" key="3">
    <source>
        <dbReference type="ARBA" id="ARBA00022448"/>
    </source>
</evidence>
<dbReference type="InterPro" id="IPR023614">
    <property type="entry name" value="Porin_dom_sf"/>
</dbReference>
<comment type="caution">
    <text evidence="13">The sequence shown here is derived from an EMBL/GenBank/DDBJ whole genome shotgun (WGS) entry which is preliminary data.</text>
</comment>
<dbReference type="Proteomes" id="UP000241426">
    <property type="component" value="Unassembled WGS sequence"/>
</dbReference>
<feature type="signal peptide" evidence="11">
    <location>
        <begin position="1"/>
        <end position="19"/>
    </location>
</feature>
<evidence type="ECO:0000256" key="2">
    <source>
        <dbReference type="ARBA" id="ARBA00011233"/>
    </source>
</evidence>
<evidence type="ECO:0000259" key="12">
    <source>
        <dbReference type="Pfam" id="PF13609"/>
    </source>
</evidence>
<keyword evidence="4" id="KW-1134">Transmembrane beta strand</keyword>
<keyword evidence="9" id="KW-0472">Membrane</keyword>
<dbReference type="PANTHER" id="PTHR34501:SF9">
    <property type="entry name" value="MAJOR OUTER MEMBRANE PROTEIN P.IA"/>
    <property type="match status" value="1"/>
</dbReference>
<accession>A0A2T3KMB5</accession>
<evidence type="ECO:0000256" key="4">
    <source>
        <dbReference type="ARBA" id="ARBA00022452"/>
    </source>
</evidence>
<dbReference type="PANTHER" id="PTHR34501">
    <property type="entry name" value="PROTEIN YDDL-RELATED"/>
    <property type="match status" value="1"/>
</dbReference>
<reference evidence="13 14" key="1">
    <citation type="submission" date="2018-01" db="EMBL/GenBank/DDBJ databases">
        <title>Whole genome sequencing of Histamine producing bacteria.</title>
        <authorList>
            <person name="Butler K."/>
        </authorList>
    </citation>
    <scope>NUCLEOTIDE SEQUENCE [LARGE SCALE GENOMIC DNA]</scope>
    <source>
        <strain evidence="13 14">FS-7.2</strain>
    </source>
</reference>